<reference evidence="1 2" key="1">
    <citation type="submission" date="2018-02" db="EMBL/GenBank/DDBJ databases">
        <title>Draft genome of wild Prunus yedoensis var. nudiflora.</title>
        <authorList>
            <person name="Baek S."/>
            <person name="Kim J.-H."/>
            <person name="Choi K."/>
            <person name="Kim G.-B."/>
            <person name="Cho A."/>
            <person name="Jang H."/>
            <person name="Shin C.-H."/>
            <person name="Yu H.-J."/>
            <person name="Mun J.-H."/>
        </authorList>
    </citation>
    <scope>NUCLEOTIDE SEQUENCE [LARGE SCALE GENOMIC DNA]</scope>
    <source>
        <strain evidence="2">cv. Jeju island</strain>
        <tissue evidence="1">Leaf</tissue>
    </source>
</reference>
<dbReference type="OrthoDB" id="1679445at2759"/>
<name>A0A314UA29_PRUYE</name>
<evidence type="ECO:0000313" key="1">
    <source>
        <dbReference type="EMBL" id="PQM34277.1"/>
    </source>
</evidence>
<dbReference type="AlphaFoldDB" id="A0A314UA29"/>
<gene>
    <name evidence="1" type="ORF">Pyn_29591</name>
</gene>
<evidence type="ECO:0000313" key="2">
    <source>
        <dbReference type="Proteomes" id="UP000250321"/>
    </source>
</evidence>
<keyword evidence="2" id="KW-1185">Reference proteome</keyword>
<organism evidence="1 2">
    <name type="scientific">Prunus yedoensis var. nudiflora</name>
    <dbReference type="NCBI Taxonomy" id="2094558"/>
    <lineage>
        <taxon>Eukaryota</taxon>
        <taxon>Viridiplantae</taxon>
        <taxon>Streptophyta</taxon>
        <taxon>Embryophyta</taxon>
        <taxon>Tracheophyta</taxon>
        <taxon>Spermatophyta</taxon>
        <taxon>Magnoliopsida</taxon>
        <taxon>eudicotyledons</taxon>
        <taxon>Gunneridae</taxon>
        <taxon>Pentapetalae</taxon>
        <taxon>rosids</taxon>
        <taxon>fabids</taxon>
        <taxon>Rosales</taxon>
        <taxon>Rosaceae</taxon>
        <taxon>Amygdaloideae</taxon>
        <taxon>Amygdaleae</taxon>
        <taxon>Prunus</taxon>
    </lineage>
</organism>
<dbReference type="EMBL" id="PJQY01003821">
    <property type="protein sequence ID" value="PQM34277.1"/>
    <property type="molecule type" value="Genomic_DNA"/>
</dbReference>
<dbReference type="Proteomes" id="UP000250321">
    <property type="component" value="Unassembled WGS sequence"/>
</dbReference>
<proteinExistence type="predicted"/>
<accession>A0A314UA29</accession>
<comment type="caution">
    <text evidence="1">The sequence shown here is derived from an EMBL/GenBank/DDBJ whole genome shotgun (WGS) entry which is preliminary data.</text>
</comment>
<sequence>MKRTPGCSLIEVNNVVMEFVSGDDSKPFAKDIFSMLELLVLQHNIPDDKIEAIPEDCSHFLC</sequence>
<protein>
    <submittedName>
        <fullName evidence="1">Pentatricopeptide repeat-containing protein</fullName>
    </submittedName>
</protein>